<dbReference type="VEuPathDB" id="FungiDB:RhiirFUN_007598"/>
<dbReference type="PROSITE" id="PS50114">
    <property type="entry name" value="GATA_ZN_FINGER_2"/>
    <property type="match status" value="1"/>
</dbReference>
<dbReference type="AlphaFoldDB" id="A0A2N1N6A9"/>
<keyword evidence="3" id="KW-0862">Zinc</keyword>
<dbReference type="Gene3D" id="3.30.50.10">
    <property type="entry name" value="Erythroid Transcription Factor GATA-1, subunit A"/>
    <property type="match status" value="1"/>
</dbReference>
<protein>
    <recommendedName>
        <fullName evidence="8">GATA-type domain-containing protein</fullName>
    </recommendedName>
</protein>
<comment type="caution">
    <text evidence="9">The sequence shown here is derived from an EMBL/GenBank/DDBJ whole genome shotgun (WGS) entry which is preliminary data.</text>
</comment>
<dbReference type="Proteomes" id="UP000233469">
    <property type="component" value="Unassembled WGS sequence"/>
</dbReference>
<evidence type="ECO:0000256" key="1">
    <source>
        <dbReference type="ARBA" id="ARBA00022723"/>
    </source>
</evidence>
<dbReference type="GO" id="GO:0043565">
    <property type="term" value="F:sequence-specific DNA binding"/>
    <property type="evidence" value="ECO:0007669"/>
    <property type="project" value="InterPro"/>
</dbReference>
<name>A0A2N1N6A9_9GLOM</name>
<organism evidence="9 10">
    <name type="scientific">Rhizophagus irregularis</name>
    <dbReference type="NCBI Taxonomy" id="588596"/>
    <lineage>
        <taxon>Eukaryota</taxon>
        <taxon>Fungi</taxon>
        <taxon>Fungi incertae sedis</taxon>
        <taxon>Mucoromycota</taxon>
        <taxon>Glomeromycotina</taxon>
        <taxon>Glomeromycetes</taxon>
        <taxon>Glomerales</taxon>
        <taxon>Glomeraceae</taxon>
        <taxon>Rhizophagus</taxon>
    </lineage>
</organism>
<dbReference type="SMART" id="SM00401">
    <property type="entry name" value="ZnF_GATA"/>
    <property type="match status" value="1"/>
</dbReference>
<evidence type="ECO:0000256" key="4">
    <source>
        <dbReference type="ARBA" id="ARBA00023015"/>
    </source>
</evidence>
<dbReference type="GO" id="GO:0008270">
    <property type="term" value="F:zinc ion binding"/>
    <property type="evidence" value="ECO:0007669"/>
    <property type="project" value="UniProtKB-KW"/>
</dbReference>
<keyword evidence="5" id="KW-0804">Transcription</keyword>
<keyword evidence="4" id="KW-0805">Transcription regulation</keyword>
<feature type="region of interest" description="Disordered" evidence="7">
    <location>
        <begin position="37"/>
        <end position="147"/>
    </location>
</feature>
<dbReference type="CDD" id="cd00202">
    <property type="entry name" value="ZnF_GATA"/>
    <property type="match status" value="1"/>
</dbReference>
<keyword evidence="2 6" id="KW-0863">Zinc-finger</keyword>
<evidence type="ECO:0000256" key="2">
    <source>
        <dbReference type="ARBA" id="ARBA00022771"/>
    </source>
</evidence>
<evidence type="ECO:0000313" key="9">
    <source>
        <dbReference type="EMBL" id="PKK69417.1"/>
    </source>
</evidence>
<dbReference type="PANTHER" id="PTHR47172:SF24">
    <property type="entry name" value="GATA ZINC FINGER DOMAIN-CONTAINING PROTEIN 14-RELATED"/>
    <property type="match status" value="1"/>
</dbReference>
<dbReference type="GO" id="GO:0006355">
    <property type="term" value="P:regulation of DNA-templated transcription"/>
    <property type="evidence" value="ECO:0007669"/>
    <property type="project" value="InterPro"/>
</dbReference>
<dbReference type="VEuPathDB" id="FungiDB:FUN_008813"/>
<keyword evidence="1" id="KW-0479">Metal-binding</keyword>
<evidence type="ECO:0000256" key="6">
    <source>
        <dbReference type="PROSITE-ProRule" id="PRU00094"/>
    </source>
</evidence>
<dbReference type="Pfam" id="PF00320">
    <property type="entry name" value="GATA"/>
    <property type="match status" value="1"/>
</dbReference>
<accession>A0A2N1N6A9</accession>
<dbReference type="InterPro" id="IPR000679">
    <property type="entry name" value="Znf_GATA"/>
</dbReference>
<proteinExistence type="predicted"/>
<feature type="compositionally biased region" description="Basic and acidic residues" evidence="7">
    <location>
        <begin position="91"/>
        <end position="106"/>
    </location>
</feature>
<dbReference type="EMBL" id="LLXL01000728">
    <property type="protein sequence ID" value="PKK69417.1"/>
    <property type="molecule type" value="Genomic_DNA"/>
</dbReference>
<evidence type="ECO:0000256" key="3">
    <source>
        <dbReference type="ARBA" id="ARBA00022833"/>
    </source>
</evidence>
<dbReference type="SUPFAM" id="SSF57716">
    <property type="entry name" value="Glucocorticoid receptor-like (DNA-binding domain)"/>
    <property type="match status" value="1"/>
</dbReference>
<evidence type="ECO:0000256" key="5">
    <source>
        <dbReference type="ARBA" id="ARBA00023163"/>
    </source>
</evidence>
<dbReference type="PANTHER" id="PTHR47172">
    <property type="entry name" value="OS01G0976800 PROTEIN"/>
    <property type="match status" value="1"/>
</dbReference>
<evidence type="ECO:0000256" key="7">
    <source>
        <dbReference type="SAM" id="MobiDB-lite"/>
    </source>
</evidence>
<reference evidence="9 10" key="1">
    <citation type="submission" date="2016-04" db="EMBL/GenBank/DDBJ databases">
        <title>Genome analyses suggest a sexual origin of heterokaryosis in a supposedly ancient asexual fungus.</title>
        <authorList>
            <person name="Ropars J."/>
            <person name="Sedzielewska K."/>
            <person name="Noel J."/>
            <person name="Charron P."/>
            <person name="Farinelli L."/>
            <person name="Marton T."/>
            <person name="Kruger M."/>
            <person name="Pelin A."/>
            <person name="Brachmann A."/>
            <person name="Corradi N."/>
        </authorList>
    </citation>
    <scope>NUCLEOTIDE SEQUENCE [LARGE SCALE GENOMIC DNA]</scope>
    <source>
        <strain evidence="9 10">C2</strain>
    </source>
</reference>
<dbReference type="InterPro" id="IPR013088">
    <property type="entry name" value="Znf_NHR/GATA"/>
</dbReference>
<feature type="domain" description="GATA-type" evidence="8">
    <location>
        <begin position="1"/>
        <end position="30"/>
    </location>
</feature>
<sequence>MYCGARYTPMWRRGPKGPGTLCNACGVKWKQGKIIIEESPDDDTEPNNSIPVVQPSKSRKSSISAGKATAHSSSAKPGKKPNRLLSFNEDAISHTDEDENRAEKTRVSRRGSTTGTPKRGRRASSSSKKEPESVPETPVSKPNFTPSQNSSVFPMELAITSISFGPGLAIFSEPDCYVTLEKNKILIGLKKDAMLEVTVNIGQYITRFDMVILDGEHSSVVFKFVNLDLNFEPGLLADSGIIVDEGNDTIDLRTLFQRWSAIEMDENASYF</sequence>
<reference evidence="9 10" key="2">
    <citation type="submission" date="2017-10" db="EMBL/GenBank/DDBJ databases">
        <title>Extensive intraspecific genome diversity in a model arbuscular mycorrhizal fungus.</title>
        <authorList>
            <person name="Chen E.C.H."/>
            <person name="Morin E."/>
            <person name="Baudet D."/>
            <person name="Noel J."/>
            <person name="Ndikumana S."/>
            <person name="Charron P."/>
            <person name="St-Onge C."/>
            <person name="Giorgi J."/>
            <person name="Grigoriev I.V."/>
            <person name="Roux C."/>
            <person name="Martin F.M."/>
            <person name="Corradi N."/>
        </authorList>
    </citation>
    <scope>NUCLEOTIDE SEQUENCE [LARGE SCALE GENOMIC DNA]</scope>
    <source>
        <strain evidence="9 10">C2</strain>
    </source>
</reference>
<gene>
    <name evidence="9" type="ORF">RhiirC2_503218</name>
</gene>
<evidence type="ECO:0000259" key="8">
    <source>
        <dbReference type="PROSITE" id="PS50114"/>
    </source>
</evidence>
<evidence type="ECO:0000313" key="10">
    <source>
        <dbReference type="Proteomes" id="UP000233469"/>
    </source>
</evidence>